<dbReference type="Proteomes" id="UP000663882">
    <property type="component" value="Unassembled WGS sequence"/>
</dbReference>
<dbReference type="InterPro" id="IPR027417">
    <property type="entry name" value="P-loop_NTPase"/>
</dbReference>
<evidence type="ECO:0000313" key="1">
    <source>
        <dbReference type="EMBL" id="CAF1054474.1"/>
    </source>
</evidence>
<dbReference type="OrthoDB" id="10041966at2759"/>
<comment type="caution">
    <text evidence="1">The sequence shown here is derived from an EMBL/GenBank/DDBJ whole genome shotgun (WGS) entry which is preliminary data.</text>
</comment>
<gene>
    <name evidence="1" type="ORF">RFH988_LOCUS16911</name>
</gene>
<evidence type="ECO:0008006" key="3">
    <source>
        <dbReference type="Google" id="ProtNLM"/>
    </source>
</evidence>
<protein>
    <recommendedName>
        <fullName evidence="3">Phosphoribulokinase/uridine kinase domain-containing protein</fullName>
    </recommendedName>
</protein>
<dbReference type="Gene3D" id="3.40.50.300">
    <property type="entry name" value="P-loop containing nucleotide triphosphate hydrolases"/>
    <property type="match status" value="1"/>
</dbReference>
<name>A0A814KQH0_9BILA</name>
<evidence type="ECO:0000313" key="2">
    <source>
        <dbReference type="Proteomes" id="UP000663882"/>
    </source>
</evidence>
<dbReference type="EMBL" id="CAJNOO010000884">
    <property type="protein sequence ID" value="CAF1054474.1"/>
    <property type="molecule type" value="Genomic_DNA"/>
</dbReference>
<sequence length="221" mass="26591">MTTTSNHPQVIFIGIAGPSGCGKTTYAKHLVEYLHSPLHLIELDHFYIRSITINHPILGRIQSDEEPDTLHIQSLLSLIRQIKYEPEKITRYHRNDISIKGNQYIFVIVEGFLLFALSDELTNMFDIRIFFESTQSQCRMKRYRRQSRINDTISDERILIPKEFQQWFDYLVWAEYLKWRDLQISKAEKVFHFDEYRDKQYIQLDNYIDKRLKDLIDRRKT</sequence>
<dbReference type="AlphaFoldDB" id="A0A814KQH0"/>
<organism evidence="1 2">
    <name type="scientific">Rotaria sordida</name>
    <dbReference type="NCBI Taxonomy" id="392033"/>
    <lineage>
        <taxon>Eukaryota</taxon>
        <taxon>Metazoa</taxon>
        <taxon>Spiralia</taxon>
        <taxon>Gnathifera</taxon>
        <taxon>Rotifera</taxon>
        <taxon>Eurotatoria</taxon>
        <taxon>Bdelloidea</taxon>
        <taxon>Philodinida</taxon>
        <taxon>Philodinidae</taxon>
        <taxon>Rotaria</taxon>
    </lineage>
</organism>
<reference evidence="1" key="1">
    <citation type="submission" date="2021-02" db="EMBL/GenBank/DDBJ databases">
        <authorList>
            <person name="Nowell W R."/>
        </authorList>
    </citation>
    <scope>NUCLEOTIDE SEQUENCE</scope>
</reference>
<proteinExistence type="predicted"/>
<dbReference type="PANTHER" id="PTHR10285">
    <property type="entry name" value="URIDINE KINASE"/>
    <property type="match status" value="1"/>
</dbReference>
<dbReference type="SUPFAM" id="SSF52540">
    <property type="entry name" value="P-loop containing nucleoside triphosphate hydrolases"/>
    <property type="match status" value="1"/>
</dbReference>
<accession>A0A814KQH0</accession>